<dbReference type="KEGG" id="rgu:A4W93_27610"/>
<gene>
    <name evidence="7" type="ORF">A4W93_27610</name>
</gene>
<sequence length="368" mass="40182">MNPNLPDWLTDTEVFGVSMINLLLALAVSLVVYVALSMALRLVLSRLKRISDRTTNRADDVIVEILGGTNGWLIALVALLVGVGMLDLPDRWASRVSQLWFVALALQVALWANRAVTMVLRRHAARQAGAGVQATSAAATLISWGVRTLLWTIVLLAMLSNLGVNITAFIASLGVGGIAVALAVQNVLGDLFASVAIAVDKPFEVGDFIVFGAVAGTVELVGVKTTRIRSLGGEQIVMSNTELLKQTVSNYKRLRERRIVFGFRVTYATTPEQAEQVTAVVRRIVEQSDKLRFDRAHLKGFGENALEYEVVYIVLAPDFNVYMDEQQRINLALMRELAGLGVTFAVPTRSLFVNRSDDDVPDAKPHLV</sequence>
<dbReference type="PANTHER" id="PTHR30566">
    <property type="entry name" value="YNAI-RELATED MECHANOSENSITIVE ION CHANNEL"/>
    <property type="match status" value="1"/>
</dbReference>
<name>A0A1W6LGJ9_9BURK</name>
<evidence type="ECO:0000256" key="3">
    <source>
        <dbReference type="ARBA" id="ARBA00022475"/>
    </source>
</evidence>
<dbReference type="InterPro" id="IPR011014">
    <property type="entry name" value="MscS_channel_TM-2"/>
</dbReference>
<reference evidence="7 8" key="1">
    <citation type="submission" date="2016-04" db="EMBL/GenBank/DDBJ databases">
        <title>Complete genome sequence of natural rubber-degrading, novel Gram-negative bacterium, Rhizobacter gummiphilus strain NS21.</title>
        <authorList>
            <person name="Tabata M."/>
            <person name="Kasai D."/>
            <person name="Fukuda M."/>
        </authorList>
    </citation>
    <scope>NUCLEOTIDE SEQUENCE [LARGE SCALE GENOMIC DNA]</scope>
    <source>
        <strain evidence="7 8">NS21</strain>
    </source>
</reference>
<dbReference type="Proteomes" id="UP000193427">
    <property type="component" value="Chromosome"/>
</dbReference>
<proteinExistence type="inferred from homology"/>
<dbReference type="SUPFAM" id="SSF82689">
    <property type="entry name" value="Mechanosensitive channel protein MscS (YggB), C-terminal domain"/>
    <property type="match status" value="1"/>
</dbReference>
<evidence type="ECO:0000313" key="8">
    <source>
        <dbReference type="Proteomes" id="UP000193427"/>
    </source>
</evidence>
<dbReference type="Gene3D" id="3.30.70.100">
    <property type="match status" value="1"/>
</dbReference>
<dbReference type="EMBL" id="CP015118">
    <property type="protein sequence ID" value="ARN23369.1"/>
    <property type="molecule type" value="Genomic_DNA"/>
</dbReference>
<keyword evidence="6" id="KW-0472">Membrane</keyword>
<dbReference type="STRING" id="946333.A4W93_27610"/>
<dbReference type="InterPro" id="IPR049142">
    <property type="entry name" value="MS_channel_1st"/>
</dbReference>
<accession>A0A1W6LGJ9</accession>
<dbReference type="SUPFAM" id="SSF82861">
    <property type="entry name" value="Mechanosensitive channel protein MscS (YggB), transmembrane region"/>
    <property type="match status" value="1"/>
</dbReference>
<evidence type="ECO:0000313" key="7">
    <source>
        <dbReference type="EMBL" id="ARN23369.1"/>
    </source>
</evidence>
<keyword evidence="4" id="KW-0812">Transmembrane</keyword>
<dbReference type="Pfam" id="PF21088">
    <property type="entry name" value="MS_channel_1st"/>
    <property type="match status" value="1"/>
</dbReference>
<dbReference type="Gene3D" id="2.30.30.60">
    <property type="match status" value="1"/>
</dbReference>
<evidence type="ECO:0000256" key="4">
    <source>
        <dbReference type="ARBA" id="ARBA00022692"/>
    </source>
</evidence>
<dbReference type="InterPro" id="IPR011066">
    <property type="entry name" value="MscS_channel_C_sf"/>
</dbReference>
<organism evidence="7 8">
    <name type="scientific">Piscinibacter gummiphilus</name>
    <dbReference type="NCBI Taxonomy" id="946333"/>
    <lineage>
        <taxon>Bacteria</taxon>
        <taxon>Pseudomonadati</taxon>
        <taxon>Pseudomonadota</taxon>
        <taxon>Betaproteobacteria</taxon>
        <taxon>Burkholderiales</taxon>
        <taxon>Sphaerotilaceae</taxon>
        <taxon>Piscinibacter</taxon>
    </lineage>
</organism>
<dbReference type="OrthoDB" id="9775207at2"/>
<dbReference type="SUPFAM" id="SSF50182">
    <property type="entry name" value="Sm-like ribonucleoproteins"/>
    <property type="match status" value="1"/>
</dbReference>
<evidence type="ECO:0000256" key="1">
    <source>
        <dbReference type="ARBA" id="ARBA00004651"/>
    </source>
</evidence>
<comment type="subcellular location">
    <subcellularLocation>
        <location evidence="1">Cell membrane</location>
        <topology evidence="1">Multi-pass membrane protein</topology>
    </subcellularLocation>
</comment>
<dbReference type="GO" id="GO:0005886">
    <property type="term" value="C:plasma membrane"/>
    <property type="evidence" value="ECO:0007669"/>
    <property type="project" value="UniProtKB-SubCell"/>
</dbReference>
<dbReference type="RefSeq" id="WP_085753687.1">
    <property type="nucleotide sequence ID" value="NZ_BSPR01000017.1"/>
</dbReference>
<dbReference type="InterPro" id="IPR006685">
    <property type="entry name" value="MscS_channel_2nd"/>
</dbReference>
<dbReference type="InterPro" id="IPR010920">
    <property type="entry name" value="LSM_dom_sf"/>
</dbReference>
<evidence type="ECO:0000256" key="6">
    <source>
        <dbReference type="ARBA" id="ARBA00023136"/>
    </source>
</evidence>
<dbReference type="PANTHER" id="PTHR30566:SF25">
    <property type="entry name" value="INNER MEMBRANE PROTEIN"/>
    <property type="match status" value="1"/>
</dbReference>
<dbReference type="Gene3D" id="1.10.287.1260">
    <property type="match status" value="1"/>
</dbReference>
<protein>
    <submittedName>
        <fullName evidence="7">Mechanosensitive ion channel protein MscS</fullName>
    </submittedName>
</protein>
<dbReference type="Pfam" id="PF00924">
    <property type="entry name" value="MS_channel_2nd"/>
    <property type="match status" value="1"/>
</dbReference>
<dbReference type="GO" id="GO:0008381">
    <property type="term" value="F:mechanosensitive monoatomic ion channel activity"/>
    <property type="evidence" value="ECO:0007669"/>
    <property type="project" value="UniProtKB-ARBA"/>
</dbReference>
<dbReference type="InterPro" id="IPR023408">
    <property type="entry name" value="MscS_beta-dom_sf"/>
</dbReference>
<comment type="similarity">
    <text evidence="2">Belongs to the MscS (TC 1.A.23) family.</text>
</comment>
<dbReference type="InterPro" id="IPR049278">
    <property type="entry name" value="MS_channel_C"/>
</dbReference>
<keyword evidence="5" id="KW-1133">Transmembrane helix</keyword>
<dbReference type="Pfam" id="PF21082">
    <property type="entry name" value="MS_channel_3rd"/>
    <property type="match status" value="1"/>
</dbReference>
<keyword evidence="8" id="KW-1185">Reference proteome</keyword>
<keyword evidence="3" id="KW-1003">Cell membrane</keyword>
<evidence type="ECO:0000256" key="2">
    <source>
        <dbReference type="ARBA" id="ARBA00008017"/>
    </source>
</evidence>
<evidence type="ECO:0000256" key="5">
    <source>
        <dbReference type="ARBA" id="ARBA00022989"/>
    </source>
</evidence>
<dbReference type="AlphaFoldDB" id="A0A1W6LGJ9"/>